<dbReference type="GO" id="GO:0005737">
    <property type="term" value="C:cytoplasm"/>
    <property type="evidence" value="ECO:0007669"/>
    <property type="project" value="TreeGrafter"/>
</dbReference>
<keyword evidence="5" id="KW-0175">Coiled coil</keyword>
<dbReference type="PANTHER" id="PTHR24179">
    <property type="entry name" value="PROTEIN PHOSPHATASE 1 REGULATORY SUBUNIT 12"/>
    <property type="match status" value="1"/>
</dbReference>
<feature type="non-terminal residue" evidence="6">
    <location>
        <position position="105"/>
    </location>
</feature>
<accession>A0A0B6YVD2</accession>
<feature type="repeat" description="ANK" evidence="4">
    <location>
        <begin position="17"/>
        <end position="49"/>
    </location>
</feature>
<evidence type="ECO:0000256" key="4">
    <source>
        <dbReference type="PROSITE-ProRule" id="PRU00023"/>
    </source>
</evidence>
<sequence>MNILLQAGIDTNVEDYDGWTPLHAAVHWSQEEACKILVENMCDMMHKNKAGHTVFDLAEKNMMNLLEELKETQASIKDVQGKSTDIILSPAHGAKRSSTVTRMSV</sequence>
<dbReference type="PROSITE" id="PS50088">
    <property type="entry name" value="ANK_REPEAT"/>
    <property type="match status" value="1"/>
</dbReference>
<dbReference type="AlphaFoldDB" id="A0A0B6YVD2"/>
<protein>
    <submittedName>
        <fullName evidence="6">Uncharacterized protein</fullName>
    </submittedName>
</protein>
<name>A0A0B6YVD2_9EUPU</name>
<keyword evidence="4" id="KW-0040">ANK repeat</keyword>
<dbReference type="GO" id="GO:0019208">
    <property type="term" value="F:phosphatase regulator activity"/>
    <property type="evidence" value="ECO:0007669"/>
    <property type="project" value="TreeGrafter"/>
</dbReference>
<evidence type="ECO:0000256" key="3">
    <source>
        <dbReference type="ARBA" id="ARBA00038386"/>
    </source>
</evidence>
<dbReference type="Pfam" id="PF12796">
    <property type="entry name" value="Ank_2"/>
    <property type="match status" value="1"/>
</dbReference>
<proteinExistence type="inferred from homology"/>
<comment type="similarity">
    <text evidence="3">Belongs to the NRARP family.</text>
</comment>
<reference evidence="6" key="1">
    <citation type="submission" date="2014-12" db="EMBL/GenBank/DDBJ databases">
        <title>Insight into the proteome of Arion vulgaris.</title>
        <authorList>
            <person name="Aradska J."/>
            <person name="Bulat T."/>
            <person name="Smidak R."/>
            <person name="Sarate P."/>
            <person name="Gangsoo J."/>
            <person name="Sialana F."/>
            <person name="Bilban M."/>
            <person name="Lubec G."/>
        </authorList>
    </citation>
    <scope>NUCLEOTIDE SEQUENCE</scope>
    <source>
        <tissue evidence="6">Skin</tissue>
    </source>
</reference>
<dbReference type="InterPro" id="IPR051226">
    <property type="entry name" value="PP1_Regulatory_Subunit"/>
</dbReference>
<dbReference type="GO" id="GO:0004857">
    <property type="term" value="F:enzyme inhibitor activity"/>
    <property type="evidence" value="ECO:0007669"/>
    <property type="project" value="TreeGrafter"/>
</dbReference>
<gene>
    <name evidence="6" type="primary">ORF38997</name>
</gene>
<evidence type="ECO:0000313" key="6">
    <source>
        <dbReference type="EMBL" id="CEK60294.1"/>
    </source>
</evidence>
<dbReference type="Gene3D" id="1.25.40.20">
    <property type="entry name" value="Ankyrin repeat-containing domain"/>
    <property type="match status" value="1"/>
</dbReference>
<dbReference type="PANTHER" id="PTHR24179:SF21">
    <property type="entry name" value="MYOSIN BINDING SUBUNIT, ISOFORM O"/>
    <property type="match status" value="1"/>
</dbReference>
<organism evidence="6">
    <name type="scientific">Arion vulgaris</name>
    <dbReference type="NCBI Taxonomy" id="1028688"/>
    <lineage>
        <taxon>Eukaryota</taxon>
        <taxon>Metazoa</taxon>
        <taxon>Spiralia</taxon>
        <taxon>Lophotrochozoa</taxon>
        <taxon>Mollusca</taxon>
        <taxon>Gastropoda</taxon>
        <taxon>Heterobranchia</taxon>
        <taxon>Euthyneura</taxon>
        <taxon>Panpulmonata</taxon>
        <taxon>Eupulmonata</taxon>
        <taxon>Stylommatophora</taxon>
        <taxon>Helicina</taxon>
        <taxon>Arionoidea</taxon>
        <taxon>Arionidae</taxon>
        <taxon>Arion</taxon>
    </lineage>
</organism>
<dbReference type="EMBL" id="HACG01013429">
    <property type="protein sequence ID" value="CEK60294.1"/>
    <property type="molecule type" value="Transcribed_RNA"/>
</dbReference>
<dbReference type="SUPFAM" id="SSF48403">
    <property type="entry name" value="Ankyrin repeat"/>
    <property type="match status" value="1"/>
</dbReference>
<dbReference type="InterPro" id="IPR002110">
    <property type="entry name" value="Ankyrin_rpt"/>
</dbReference>
<evidence type="ECO:0000256" key="5">
    <source>
        <dbReference type="SAM" id="Coils"/>
    </source>
</evidence>
<evidence type="ECO:0000256" key="2">
    <source>
        <dbReference type="ARBA" id="ARBA00022737"/>
    </source>
</evidence>
<keyword evidence="2" id="KW-0677">Repeat</keyword>
<keyword evidence="1" id="KW-0217">Developmental protein</keyword>
<feature type="coiled-coil region" evidence="5">
    <location>
        <begin position="55"/>
        <end position="82"/>
    </location>
</feature>
<dbReference type="InterPro" id="IPR036770">
    <property type="entry name" value="Ankyrin_rpt-contain_sf"/>
</dbReference>
<evidence type="ECO:0000256" key="1">
    <source>
        <dbReference type="ARBA" id="ARBA00022473"/>
    </source>
</evidence>